<feature type="domain" description="Spermatogenesis-associated protein 20-like TRX" evidence="1">
    <location>
        <begin position="3"/>
        <end position="163"/>
    </location>
</feature>
<dbReference type="GO" id="GO:0005975">
    <property type="term" value="P:carbohydrate metabolic process"/>
    <property type="evidence" value="ECO:0007669"/>
    <property type="project" value="InterPro"/>
</dbReference>
<gene>
    <name evidence="2" type="ORF">QMQ05_03625</name>
</gene>
<evidence type="ECO:0000313" key="2">
    <source>
        <dbReference type="EMBL" id="XAO46634.1"/>
    </source>
</evidence>
<dbReference type="KEGG" id="gey:QMQ05_03625"/>
<keyword evidence="3" id="KW-1185">Reference proteome</keyword>
<accession>A0AAU6WGK9</accession>
<dbReference type="InterPro" id="IPR036249">
    <property type="entry name" value="Thioredoxin-like_sf"/>
</dbReference>
<dbReference type="RefSeq" id="WP_345473081.1">
    <property type="nucleotide sequence ID" value="NZ_CP125942.1"/>
</dbReference>
<proteinExistence type="predicted"/>
<protein>
    <submittedName>
        <fullName evidence="2">DUF255 domain-containing protein</fullName>
    </submittedName>
</protein>
<sequence length="707" mass="77215">MAQRLAGAASQYLRQHAHQLVDWFPYGDEAFEQARLRDVPVMLSIGYAACHWCHVMSHESFDDPQIAQMLNENFVAIKVDREEQPLVDDTYMMATQALTGTGGWPMTIFTLPDGRTIHAGTYYPKEPRGRTPGFSQVLQAVHEAWETRRAGLEEQAKMLADHMAELGGRQSALLTLDSTQPAHTALAAATKHWIASTKDEGGLTPAPKFPPTWALETLWHSVFTLPNTAQDAFDALATTVEAMFLGGLHDHIDGGFARYCVDEHWAVPHFEKMLYDNAGLLSLAARSSVLASEIASHPERESAQRAQQLADLSSRSARGIISFLREELLVETGTQQAFAASLDADSTRDGVQVEGAYYSYNRDDIAQAMGSLTAKMPEGLLRFAPIAEDPECYCFSLARMPDPQEQVVVDELLANLRKQRSSRIRPTRDEKVIAGWNGLAIEALCDAAMLLDEPSALELATSVATSLWDSHWDETKNRLGRVSFAGQPATGNEGTLQDYAALAVAFLSLKQATGETIWEQRASLLLERAKDFIDPVTGAPRDAVEVDARISAQRSDVAAVSVLDDALPAAGALYAKALAMRAMAGMAEGNYGESHAQELETARKLSSHAVALASEAATQVATALEVQVMISSAVHYLSLSSWDSSEAQRVRKLGWALGMNVKYSPELSGDAETLKIQPCREELCQMPVKGIENLLELLQKNDISSGE</sequence>
<dbReference type="Gene3D" id="3.40.30.10">
    <property type="entry name" value="Glutaredoxin"/>
    <property type="match status" value="1"/>
</dbReference>
<dbReference type="InterPro" id="IPR004879">
    <property type="entry name" value="Ssp411-like_TRX"/>
</dbReference>
<dbReference type="PANTHER" id="PTHR42899:SF1">
    <property type="entry name" value="SPERMATOGENESIS-ASSOCIATED PROTEIN 20"/>
    <property type="match status" value="1"/>
</dbReference>
<dbReference type="SUPFAM" id="SSF48208">
    <property type="entry name" value="Six-hairpin glycosidases"/>
    <property type="match status" value="1"/>
</dbReference>
<evidence type="ECO:0000259" key="1">
    <source>
        <dbReference type="Pfam" id="PF03190"/>
    </source>
</evidence>
<dbReference type="PIRSF" id="PIRSF006402">
    <property type="entry name" value="UCP006402_thioredoxin"/>
    <property type="match status" value="1"/>
</dbReference>
<dbReference type="EMBL" id="CP125942">
    <property type="protein sequence ID" value="XAO46634.1"/>
    <property type="molecule type" value="Genomic_DNA"/>
</dbReference>
<dbReference type="Proteomes" id="UP001486888">
    <property type="component" value="Chromosome"/>
</dbReference>
<dbReference type="SUPFAM" id="SSF52833">
    <property type="entry name" value="Thioredoxin-like"/>
    <property type="match status" value="1"/>
</dbReference>
<dbReference type="Pfam" id="PF03190">
    <property type="entry name" value="Thioredox_DsbH"/>
    <property type="match status" value="1"/>
</dbReference>
<name>A0AAU6WGK9_9MICC</name>
<dbReference type="PANTHER" id="PTHR42899">
    <property type="entry name" value="SPERMATOGENESIS-ASSOCIATED PROTEIN 20"/>
    <property type="match status" value="1"/>
</dbReference>
<dbReference type="CDD" id="cd02955">
    <property type="entry name" value="SSP411"/>
    <property type="match status" value="1"/>
</dbReference>
<dbReference type="InterPro" id="IPR024705">
    <property type="entry name" value="Ssp411"/>
</dbReference>
<organism evidence="2 3">
    <name type="scientific">Glutamicibacter ectropisis</name>
    <dbReference type="NCBI Taxonomy" id="3046593"/>
    <lineage>
        <taxon>Bacteria</taxon>
        <taxon>Bacillati</taxon>
        <taxon>Actinomycetota</taxon>
        <taxon>Actinomycetes</taxon>
        <taxon>Micrococcales</taxon>
        <taxon>Micrococcaceae</taxon>
        <taxon>Glutamicibacter</taxon>
    </lineage>
</organism>
<reference evidence="2 3" key="1">
    <citation type="submission" date="2023-05" db="EMBL/GenBank/DDBJ databases">
        <title>Glutamicibacter sp. B1, complete genome.</title>
        <authorList>
            <person name="Long Y.H."/>
            <person name="Fang T."/>
            <person name="Li X.Y."/>
        </authorList>
    </citation>
    <scope>NUCLEOTIDE SEQUENCE [LARGE SCALE GENOMIC DNA]</scope>
    <source>
        <strain evidence="2 3">B1</strain>
    </source>
</reference>
<evidence type="ECO:0000313" key="3">
    <source>
        <dbReference type="Proteomes" id="UP001486888"/>
    </source>
</evidence>
<dbReference type="InterPro" id="IPR008928">
    <property type="entry name" value="6-hairpin_glycosidase_sf"/>
</dbReference>
<dbReference type="AlphaFoldDB" id="A0AAU6WGK9"/>